<evidence type="ECO:0008006" key="5">
    <source>
        <dbReference type="Google" id="ProtNLM"/>
    </source>
</evidence>
<dbReference type="PROSITE" id="PS50077">
    <property type="entry name" value="HEAT_REPEAT"/>
    <property type="match status" value="1"/>
</dbReference>
<dbReference type="EMBL" id="CAUYUJ010000026">
    <property type="protein sequence ID" value="CAK0788287.1"/>
    <property type="molecule type" value="Genomic_DNA"/>
</dbReference>
<reference evidence="3" key="1">
    <citation type="submission" date="2023-10" db="EMBL/GenBank/DDBJ databases">
        <authorList>
            <person name="Chen Y."/>
            <person name="Shah S."/>
            <person name="Dougan E. K."/>
            <person name="Thang M."/>
            <person name="Chan C."/>
        </authorList>
    </citation>
    <scope>NUCLEOTIDE SEQUENCE [LARGE SCALE GENOMIC DNA]</scope>
</reference>
<organism evidence="3 4">
    <name type="scientific">Prorocentrum cordatum</name>
    <dbReference type="NCBI Taxonomy" id="2364126"/>
    <lineage>
        <taxon>Eukaryota</taxon>
        <taxon>Sar</taxon>
        <taxon>Alveolata</taxon>
        <taxon>Dinophyceae</taxon>
        <taxon>Prorocentrales</taxon>
        <taxon>Prorocentraceae</taxon>
        <taxon>Prorocentrum</taxon>
    </lineage>
</organism>
<protein>
    <recommendedName>
        <fullName evidence="5">Ubiquitin-like domain-containing protein</fullName>
    </recommendedName>
</protein>
<feature type="repeat" description="HEAT" evidence="2">
    <location>
        <begin position="155"/>
        <end position="192"/>
    </location>
</feature>
<accession>A0ABN9PDS9</accession>
<dbReference type="PANTHER" id="PTHR12697:SF5">
    <property type="entry name" value="DEOXYHYPUSINE HYDROXYLASE"/>
    <property type="match status" value="1"/>
</dbReference>
<dbReference type="SMART" id="SM00567">
    <property type="entry name" value="EZ_HEAT"/>
    <property type="match status" value="5"/>
</dbReference>
<dbReference type="PANTHER" id="PTHR12697">
    <property type="entry name" value="PBS LYASE HEAT-LIKE PROTEIN"/>
    <property type="match status" value="1"/>
</dbReference>
<evidence type="ECO:0000313" key="4">
    <source>
        <dbReference type="Proteomes" id="UP001189429"/>
    </source>
</evidence>
<gene>
    <name evidence="3" type="ORF">PCOR1329_LOCUS223</name>
</gene>
<dbReference type="InterPro" id="IPR016024">
    <property type="entry name" value="ARM-type_fold"/>
</dbReference>
<sequence length="558" mass="57636">MPTVLVEASGPGAPRRLQLRHVDPRSSVGELKARVAWHWEVAPCCQWLLRDGRALRDEELVGAHEADPLLLSLSTTWPLAWAELAADLADARGAVVLPALRSAAEMRASAGLQRGDLPHEFIAALAGCLQHPDAAVRDAAVGTMAALGLHGDQPLLALVVELLEHQDRDVRLAAARALGQLAAAGDEWVANAVAARLGAEDVLTRLAAAHALEAVAERGGAGFAAALEARLRDPDRDLRRHAVRALGRLTAPGTPRAAEAAARALEDPDESVREAALEVLASGGPWGSAEGVARRLEHAREEVRAAAARALGAAAARGDACAVEAACSQLAHGDVDVRAAACAALRAAEGRGDRRAVSRAIELSSHPARDVRLLAVQLFGEFAGGGDLEGAEAALVVLTEDSDPDVRGAAVQSLGVAAHAGREPGRVCSRRAAAGRRPFGPPESPVRTGRCCREGRRACGASCGPLPGQRQCWRAAGRGPGAGERGCCRGEAPIAALSTCLDDEDGEVRHAAAHGLSVVSTKFDEYTCDALAARLPQGAGTAAACHAASSALNALHIA</sequence>
<dbReference type="Proteomes" id="UP001189429">
    <property type="component" value="Unassembled WGS sequence"/>
</dbReference>
<dbReference type="SUPFAM" id="SSF48371">
    <property type="entry name" value="ARM repeat"/>
    <property type="match status" value="1"/>
</dbReference>
<evidence type="ECO:0000256" key="2">
    <source>
        <dbReference type="PROSITE-ProRule" id="PRU00103"/>
    </source>
</evidence>
<dbReference type="Pfam" id="PF13646">
    <property type="entry name" value="HEAT_2"/>
    <property type="match status" value="2"/>
</dbReference>
<dbReference type="InterPro" id="IPR004155">
    <property type="entry name" value="PBS_lyase_HEAT"/>
</dbReference>
<dbReference type="InterPro" id="IPR029071">
    <property type="entry name" value="Ubiquitin-like_domsf"/>
</dbReference>
<dbReference type="Gene3D" id="1.25.10.10">
    <property type="entry name" value="Leucine-rich Repeat Variant"/>
    <property type="match status" value="4"/>
</dbReference>
<proteinExistence type="predicted"/>
<dbReference type="InterPro" id="IPR021133">
    <property type="entry name" value="HEAT_type_2"/>
</dbReference>
<dbReference type="SUPFAM" id="SSF54236">
    <property type="entry name" value="Ubiquitin-like"/>
    <property type="match status" value="1"/>
</dbReference>
<name>A0ABN9PDS9_9DINO</name>
<comment type="caution">
    <text evidence="3">The sequence shown here is derived from an EMBL/GenBank/DDBJ whole genome shotgun (WGS) entry which is preliminary data.</text>
</comment>
<dbReference type="CDD" id="cd17039">
    <property type="entry name" value="Ubl_ubiquitin_like"/>
    <property type="match status" value="1"/>
</dbReference>
<evidence type="ECO:0000313" key="3">
    <source>
        <dbReference type="EMBL" id="CAK0788287.1"/>
    </source>
</evidence>
<keyword evidence="4" id="KW-1185">Reference proteome</keyword>
<evidence type="ECO:0000256" key="1">
    <source>
        <dbReference type="ARBA" id="ARBA00045876"/>
    </source>
</evidence>
<comment type="function">
    <text evidence="1">Catalyzes the hydroxylation of the N(6)-(4-aminobutyl)-L-lysine intermediate produced by deoxyhypusine synthase/DHPS on a critical lysine of the eukaryotic translation initiation factor 5A/eIF-5A. This is the second step of the post-translational modification of that lysine into an unusual amino acid residue named hypusine. Hypusination is unique to mature eIF-5A factor and is essential for its function.</text>
</comment>
<dbReference type="InterPro" id="IPR011989">
    <property type="entry name" value="ARM-like"/>
</dbReference>